<keyword evidence="4" id="KW-0645">Protease</keyword>
<proteinExistence type="predicted"/>
<dbReference type="Pfam" id="PF00188">
    <property type="entry name" value="CAP"/>
    <property type="match status" value="1"/>
</dbReference>
<dbReference type="AlphaFoldDB" id="A0A0L9Y5P1"/>
<evidence type="ECO:0000259" key="3">
    <source>
        <dbReference type="Pfam" id="PF00188"/>
    </source>
</evidence>
<accession>A0A0L9Y5P1</accession>
<dbReference type="OrthoDB" id="9783944at2"/>
<dbReference type="InterPro" id="IPR014044">
    <property type="entry name" value="CAP_dom"/>
</dbReference>
<dbReference type="CDD" id="cd05379">
    <property type="entry name" value="CAP_bacterial"/>
    <property type="match status" value="1"/>
</dbReference>
<feature type="compositionally biased region" description="Polar residues" evidence="1">
    <location>
        <begin position="199"/>
        <end position="210"/>
    </location>
</feature>
<protein>
    <submittedName>
        <fullName evidence="4">Serine protease</fullName>
    </submittedName>
</protein>
<feature type="chain" id="PRO_5035993397" evidence="2">
    <location>
        <begin position="30"/>
        <end position="350"/>
    </location>
</feature>
<comment type="caution">
    <text evidence="4">The sequence shown here is derived from an EMBL/GenBank/DDBJ whole genome shotgun (WGS) entry which is preliminary data.</text>
</comment>
<sequence>MKKAFLRRILGGVVAVATITSLSPLGVSAAGKNNTNNNCATTQCWSKVYGTWFCLGSNGQIQIGNQTTNNNPGCNLQFGWVTCPTQPNKPGDNNGSDNTIVPEVPGDNNGSDNTIVPEVPGDNNGSNDTTVPEVPGDNNGSNDTIVPEVPGDNNGSGNTTVPETPGDNNESENTSKPDNNGNNGTVKPEQPGDTEENLPPTSGDSVNVNGLSKLPEKYSISVQSSAENKILQLMNEKRVQAGLKPLIMDNTLLQVARYKSNHMIQYNYFDHTNPDGTKWVNWLQTIGYKYNTTGENIAYNTYDPVELFNQWWNSQGHRENMMNPSYTKVGVGVVYDKDNNKYMGTQTFSN</sequence>
<name>A0A0L9Y5P1_CLOBO</name>
<evidence type="ECO:0000313" key="7">
    <source>
        <dbReference type="Proteomes" id="UP000476820"/>
    </source>
</evidence>
<dbReference type="Proteomes" id="UP000473681">
    <property type="component" value="Unassembled WGS sequence"/>
</dbReference>
<evidence type="ECO:0000313" key="6">
    <source>
        <dbReference type="Proteomes" id="UP000473681"/>
    </source>
</evidence>
<dbReference type="InterPro" id="IPR035940">
    <property type="entry name" value="CAP_sf"/>
</dbReference>
<feature type="region of interest" description="Disordered" evidence="1">
    <location>
        <begin position="85"/>
        <end position="210"/>
    </location>
</feature>
<evidence type="ECO:0000313" key="4">
    <source>
        <dbReference type="EMBL" id="NFF88325.1"/>
    </source>
</evidence>
<organism evidence="4 7">
    <name type="scientific">Clostridium botulinum</name>
    <dbReference type="NCBI Taxonomy" id="1491"/>
    <lineage>
        <taxon>Bacteria</taxon>
        <taxon>Bacillati</taxon>
        <taxon>Bacillota</taxon>
        <taxon>Clostridia</taxon>
        <taxon>Eubacteriales</taxon>
        <taxon>Clostridiaceae</taxon>
        <taxon>Clostridium</taxon>
    </lineage>
</organism>
<dbReference type="EMBL" id="SWVK01000001">
    <property type="protein sequence ID" value="NFN33669.1"/>
    <property type="molecule type" value="Genomic_DNA"/>
</dbReference>
<dbReference type="GO" id="GO:0008233">
    <property type="term" value="F:peptidase activity"/>
    <property type="evidence" value="ECO:0007669"/>
    <property type="project" value="UniProtKB-KW"/>
</dbReference>
<dbReference type="PANTHER" id="PTHR31157">
    <property type="entry name" value="SCP DOMAIN-CONTAINING PROTEIN"/>
    <property type="match status" value="1"/>
</dbReference>
<keyword evidence="4" id="KW-0378">Hydrolase</keyword>
<dbReference type="RefSeq" id="WP_053342661.1">
    <property type="nucleotide sequence ID" value="NZ_JACBEK010000003.1"/>
</dbReference>
<dbReference type="Gene3D" id="3.40.33.10">
    <property type="entry name" value="CAP"/>
    <property type="match status" value="1"/>
</dbReference>
<dbReference type="EMBL" id="SWOV01000027">
    <property type="protein sequence ID" value="NFF88325.1"/>
    <property type="molecule type" value="Genomic_DNA"/>
</dbReference>
<dbReference type="SUPFAM" id="SSF55797">
    <property type="entry name" value="PR-1-like"/>
    <property type="match status" value="1"/>
</dbReference>
<keyword evidence="2" id="KW-0732">Signal</keyword>
<feature type="signal peptide" evidence="2">
    <location>
        <begin position="1"/>
        <end position="29"/>
    </location>
</feature>
<feature type="compositionally biased region" description="Polar residues" evidence="1">
    <location>
        <begin position="153"/>
        <end position="185"/>
    </location>
</feature>
<evidence type="ECO:0000256" key="2">
    <source>
        <dbReference type="SAM" id="SignalP"/>
    </source>
</evidence>
<gene>
    <name evidence="4" type="ORF">FC774_10640</name>
    <name evidence="5" type="ORF">FDB51_00700</name>
</gene>
<reference evidence="6 7" key="1">
    <citation type="submission" date="2019-04" db="EMBL/GenBank/DDBJ databases">
        <title>Genome sequencing of Clostridium botulinum Groups I-IV and Clostridium butyricum.</title>
        <authorList>
            <person name="Brunt J."/>
            <person name="Van Vliet A.H.M."/>
            <person name="Stringer S.C."/>
            <person name="Carter A.T."/>
            <person name="Peck M.W."/>
        </authorList>
    </citation>
    <scope>NUCLEOTIDE SEQUENCE [LARGE SCALE GENOMIC DNA]</scope>
    <source>
        <strain evidence="4 7">1605</strain>
        <strain evidence="5 6">CB-K-33E</strain>
    </source>
</reference>
<evidence type="ECO:0000256" key="1">
    <source>
        <dbReference type="SAM" id="MobiDB-lite"/>
    </source>
</evidence>
<evidence type="ECO:0000313" key="5">
    <source>
        <dbReference type="EMBL" id="NFN33669.1"/>
    </source>
</evidence>
<feature type="domain" description="SCP" evidence="3">
    <location>
        <begin position="231"/>
        <end position="346"/>
    </location>
</feature>
<feature type="compositionally biased region" description="Polar residues" evidence="1">
    <location>
        <begin position="85"/>
        <end position="99"/>
    </location>
</feature>
<dbReference type="PANTHER" id="PTHR31157:SF1">
    <property type="entry name" value="SCP DOMAIN-CONTAINING PROTEIN"/>
    <property type="match status" value="1"/>
</dbReference>
<dbReference type="Proteomes" id="UP000476820">
    <property type="component" value="Unassembled WGS sequence"/>
</dbReference>
<dbReference type="GO" id="GO:0006508">
    <property type="term" value="P:proteolysis"/>
    <property type="evidence" value="ECO:0007669"/>
    <property type="project" value="UniProtKB-KW"/>
</dbReference>